<dbReference type="PANTHER" id="PTHR10302:SF0">
    <property type="entry name" value="SINGLE-STRANDED DNA-BINDING PROTEIN, MITOCHONDRIAL"/>
    <property type="match status" value="1"/>
</dbReference>
<reference evidence="3" key="1">
    <citation type="journal article" date="2015" name="Nature">
        <title>Complex archaea that bridge the gap between prokaryotes and eukaryotes.</title>
        <authorList>
            <person name="Spang A."/>
            <person name="Saw J.H."/>
            <person name="Jorgensen S.L."/>
            <person name="Zaremba-Niedzwiedzka K."/>
            <person name="Martijn J."/>
            <person name="Lind A.E."/>
            <person name="van Eijk R."/>
            <person name="Schleper C."/>
            <person name="Guy L."/>
            <person name="Ettema T.J."/>
        </authorList>
    </citation>
    <scope>NUCLEOTIDE SEQUENCE</scope>
</reference>
<accession>A0A0F9AEG0</accession>
<dbReference type="SUPFAM" id="SSF50249">
    <property type="entry name" value="Nucleic acid-binding proteins"/>
    <property type="match status" value="1"/>
</dbReference>
<dbReference type="PROSITE" id="PS50935">
    <property type="entry name" value="SSB"/>
    <property type="match status" value="1"/>
</dbReference>
<dbReference type="GO" id="GO:0003697">
    <property type="term" value="F:single-stranded DNA binding"/>
    <property type="evidence" value="ECO:0007669"/>
    <property type="project" value="InterPro"/>
</dbReference>
<dbReference type="CDD" id="cd04496">
    <property type="entry name" value="SSB_OBF"/>
    <property type="match status" value="1"/>
</dbReference>
<dbReference type="NCBIfam" id="TIGR00621">
    <property type="entry name" value="ssb"/>
    <property type="match status" value="1"/>
</dbReference>
<dbReference type="Pfam" id="PF00436">
    <property type="entry name" value="SSB"/>
    <property type="match status" value="1"/>
</dbReference>
<comment type="caution">
    <text evidence="3">The sequence shown here is derived from an EMBL/GenBank/DDBJ whole genome shotgun (WGS) entry which is preliminary data.</text>
</comment>
<name>A0A0F9AEG0_9ZZZZ</name>
<proteinExistence type="predicted"/>
<dbReference type="PANTHER" id="PTHR10302">
    <property type="entry name" value="SINGLE-STRANDED DNA-BINDING PROTEIN"/>
    <property type="match status" value="1"/>
</dbReference>
<evidence type="ECO:0000256" key="1">
    <source>
        <dbReference type="ARBA" id="ARBA00023125"/>
    </source>
</evidence>
<gene>
    <name evidence="3" type="ORF">LCGC14_2660400</name>
</gene>
<evidence type="ECO:0008006" key="4">
    <source>
        <dbReference type="Google" id="ProtNLM"/>
    </source>
</evidence>
<dbReference type="PIRSF" id="PIRSF002070">
    <property type="entry name" value="SSB"/>
    <property type="match status" value="1"/>
</dbReference>
<dbReference type="GO" id="GO:0006260">
    <property type="term" value="P:DNA replication"/>
    <property type="evidence" value="ECO:0007669"/>
    <property type="project" value="InterPro"/>
</dbReference>
<evidence type="ECO:0000256" key="2">
    <source>
        <dbReference type="SAM" id="MobiDB-lite"/>
    </source>
</evidence>
<sequence>MPIYLNNVTIGGYLVKDPDGSPTKNGLPRAKFIVAVNNPAKKKPDYIRCVAWGERAGQIARYAEKGQGIIVVGELTTTTWPDKHGMNHTTTEIVVEKFNLVGDRPTRVKPGEASVLRPTPPITAE</sequence>
<dbReference type="GO" id="GO:0009295">
    <property type="term" value="C:nucleoid"/>
    <property type="evidence" value="ECO:0007669"/>
    <property type="project" value="TreeGrafter"/>
</dbReference>
<keyword evidence="1" id="KW-0238">DNA-binding</keyword>
<dbReference type="Gene3D" id="2.40.50.140">
    <property type="entry name" value="Nucleic acid-binding proteins"/>
    <property type="match status" value="1"/>
</dbReference>
<feature type="region of interest" description="Disordered" evidence="2">
    <location>
        <begin position="105"/>
        <end position="125"/>
    </location>
</feature>
<dbReference type="InterPro" id="IPR011344">
    <property type="entry name" value="ssDNA-bd"/>
</dbReference>
<evidence type="ECO:0000313" key="3">
    <source>
        <dbReference type="EMBL" id="KKK96675.1"/>
    </source>
</evidence>
<organism evidence="3">
    <name type="scientific">marine sediment metagenome</name>
    <dbReference type="NCBI Taxonomy" id="412755"/>
    <lineage>
        <taxon>unclassified sequences</taxon>
        <taxon>metagenomes</taxon>
        <taxon>ecological metagenomes</taxon>
    </lineage>
</organism>
<protein>
    <recommendedName>
        <fullName evidence="4">Single-stranded DNA-binding protein</fullName>
    </recommendedName>
</protein>
<dbReference type="InterPro" id="IPR000424">
    <property type="entry name" value="Primosome_PriB/ssb"/>
</dbReference>
<dbReference type="InterPro" id="IPR012340">
    <property type="entry name" value="NA-bd_OB-fold"/>
</dbReference>
<dbReference type="EMBL" id="LAZR01046374">
    <property type="protein sequence ID" value="KKK96675.1"/>
    <property type="molecule type" value="Genomic_DNA"/>
</dbReference>
<dbReference type="AlphaFoldDB" id="A0A0F9AEG0"/>